<sequence>MEKLWGHPSLPVNTRLSRLYVALAAALALAGTVGTAYADDFSIENGEKRVEELGTAGFALVSGKGSEWRVSDELNFFNGLDVLDGGKIIAGKLYSYLGGLDSRESQEIYISGTGSQIQVTGEQLVDVLALADHGRFTNESKQLYVGGLLVIGSRGTFDGHSRSDENVEGKEWTMPTLGAAQAPGDLDPDIEVDTGTYTQGMWRSIIFNHTADDYRFVNTVIGDGAIVNVAGNTELTGDLSHYNGHILAKDGKLTVNTDIGTEDDLLIRTQHLYAEDGGTLILNGTIGRFARNIGFSTSLFVESGGVLGGNATIGRTVVERDGHFSPGDGGIGKFDINSYLTFNDGALYDVDIAADGRSDSTAVLGQTTIGKDVKVQVNALDPHASYQDGQTYRILTSEKDIAGTFSAAVLDSAFLDATLEHGKQFIDLIIKQLQPVGDAILDGSRHISQSVSYGGTVSVGQNQVSDLLIDGGTFSAKKLVVGSESQPQATVRVENGAHLVTDDATVNYGPDDTDYRYGPKVAVAGNGSEWQIANRLALAGKLDVLDGAQVTAGELAVADRPWNGTKSSDIYVSGEGSRLHSRGRSDIDVLSLADNGRFSNDGGRLALKTALIIGSRGYFDGHVPADDDNSWMPPMLGGAQAPGILDPGIALTAPTIIFNHTADDYAFGNTLTGSGVMANVAGQTILTGDLGNYFGDVFVKEGKLTINTDLGTNPDYQLLKEHKLRVEDGGTLILNGTMGMFARNVGFSTSLFVEPGGVLGGDATIGRTVVENGGHLSPGDGGIGKFDINSYLTFNDGALYDVDIAADGRSDSTAVLGQTTIGKNVKVQVNALDPNVSYQDGQTYRILTSEKDIAGTFSAAVLDSAFLDATLEHGKQFVDLIVKQLGPIGDALLDGSRHISHSVSYGGTASVGQDKVSHLLIDGGTFSAKKLVVGSERQPQATVQVENGARLVTGDATVSYGPDNTDYRYSPKVAIAGKGSEWQVGNQLALAGELDVLDGAQVTAGELVVADHPWDSTKTSEIYISGDGAHLHSRGISGVGVLSLANNGRFSNDGSKLALNTALIIGSRGYFDGYSPTDVNGHEIWTLPALGEAQAPGILDPNIVVDTLTYNMGMQHSIIFNHTASDYQFANTVNGDGTMVNVAGQTTLSGDLTGYNGYIFVKGGKLTVNGDMATNISFYPRYQELRVEDGGTLILNGTVGAFIEQSLGNPGFSSSLFVESGGVLGGNATIGRTVVERGGHLSPGDGGIGKLTVRSYLTFKDGAFYDVDIAADGRSDTVGMQGETTIGKDVKVLVNALDPHSSYQDGQTYRILTSGDGIKGMFSEAVLDSAFLETALTRDRQNVDLTIRQKDTGGGDDGHTGGGDDGHTGGGDDGHTGGGDDGHTGGGDDGDTGGGDDGDTGGGDDGDTGGGDDGDTGGGDDGDIGGNPNAPGIFQTVATSDNQWNTAGALSSLAQQGPSLGLYNSLLMLNAGQAREAFNQLSGEQYASVQASLQQSGTLVGSVVNQHMQTMFDGDSLTVPPLAMSLVQSPERERNGAWGQMFGSWTRSKGDGNTGKLDSNTGGFLVGADRELSDGVRAGAYAGYSRTHFDVDSRASSGHSNNYHLGLYGAGQRDALALRGGLGYSWHRIESERNVGFGGYRDRLKGDYDGNTLQAFTELGYRLRYESSSVEPFVNLSYVRLHTDAVQEQGGAAALSVQDETMNTFYSTLGLRGATDIPVSGVDVTLHGNLGWQHAYGDTDTSARMAFATGDSFATKGAPVDKDVAVVGVGLDVPLTRSTRVGVSYQGQYGSQLQANSVNAQLTVSF</sequence>
<feature type="domain" description="Autotransporter" evidence="3">
    <location>
        <begin position="1530"/>
        <end position="1806"/>
    </location>
</feature>
<dbReference type="Proteomes" id="UP000430368">
    <property type="component" value="Chromosome"/>
</dbReference>
<organism evidence="4 5">
    <name type="scientific">Serratia rhizosphaerae</name>
    <dbReference type="NCBI Taxonomy" id="2597702"/>
    <lineage>
        <taxon>Bacteria</taxon>
        <taxon>Pseudomonadati</taxon>
        <taxon>Pseudomonadota</taxon>
        <taxon>Gammaproteobacteria</taxon>
        <taxon>Enterobacterales</taxon>
        <taxon>Yersiniaceae</taxon>
        <taxon>Serratia</taxon>
    </lineage>
</organism>
<evidence type="ECO:0000313" key="5">
    <source>
        <dbReference type="Proteomes" id="UP000430368"/>
    </source>
</evidence>
<evidence type="ECO:0000313" key="4">
    <source>
        <dbReference type="EMBL" id="QHA88860.1"/>
    </source>
</evidence>
<dbReference type="EMBL" id="CP041764">
    <property type="protein sequence ID" value="QHA88860.1"/>
    <property type="molecule type" value="Genomic_DNA"/>
</dbReference>
<dbReference type="SMART" id="SM00869">
    <property type="entry name" value="Autotransporter"/>
    <property type="match status" value="1"/>
</dbReference>
<name>A0ABX6GRE4_9GAMM</name>
<dbReference type="PROSITE" id="PS51208">
    <property type="entry name" value="AUTOTRANSPORTER"/>
    <property type="match status" value="1"/>
</dbReference>
<protein>
    <submittedName>
        <fullName evidence="4">Autotransporter domain-containing protein</fullName>
    </submittedName>
</protein>
<dbReference type="InterPro" id="IPR005546">
    <property type="entry name" value="Autotransporte_beta"/>
</dbReference>
<proteinExistence type="predicted"/>
<feature type="signal peptide" evidence="2">
    <location>
        <begin position="1"/>
        <end position="38"/>
    </location>
</feature>
<dbReference type="InterPro" id="IPR006315">
    <property type="entry name" value="OM_autotransptr_brl_dom"/>
</dbReference>
<feature type="chain" id="PRO_5046326575" evidence="2">
    <location>
        <begin position="39"/>
        <end position="1806"/>
    </location>
</feature>
<dbReference type="NCBIfam" id="TIGR01414">
    <property type="entry name" value="autotrans_barl"/>
    <property type="match status" value="1"/>
</dbReference>
<evidence type="ECO:0000256" key="2">
    <source>
        <dbReference type="SAM" id="SignalP"/>
    </source>
</evidence>
<keyword evidence="5" id="KW-1185">Reference proteome</keyword>
<dbReference type="SUPFAM" id="SSF51126">
    <property type="entry name" value="Pectin lyase-like"/>
    <property type="match status" value="2"/>
</dbReference>
<reference evidence="4 5" key="1">
    <citation type="submission" date="2019-07" db="EMBL/GenBank/DDBJ databases">
        <title>Serratia dokdonensis sp. nov., an elicitor of systemic resistance in Nicotiana Tabacum.</title>
        <authorList>
            <person name="Son J.-S."/>
            <person name="Hwang Y.-J."/>
            <person name="Lee S.-Y."/>
            <person name="Ghim S.-Y."/>
        </authorList>
    </citation>
    <scope>NUCLEOTIDE SEQUENCE [LARGE SCALE GENOMIC DNA]</scope>
    <source>
        <strain evidence="4 5">KUDC3025</strain>
    </source>
</reference>
<accession>A0ABX6GRE4</accession>
<evidence type="ECO:0000256" key="1">
    <source>
        <dbReference type="SAM" id="MobiDB-lite"/>
    </source>
</evidence>
<dbReference type="RefSeq" id="WP_160030603.1">
    <property type="nucleotide sequence ID" value="NZ_CP041764.1"/>
</dbReference>
<feature type="region of interest" description="Disordered" evidence="1">
    <location>
        <begin position="1346"/>
        <end position="1433"/>
    </location>
</feature>
<dbReference type="InterPro" id="IPR036709">
    <property type="entry name" value="Autotransporte_beta_dom_sf"/>
</dbReference>
<feature type="compositionally biased region" description="Basic and acidic residues" evidence="1">
    <location>
        <begin position="1346"/>
        <end position="1383"/>
    </location>
</feature>
<dbReference type="Gene3D" id="2.40.128.130">
    <property type="entry name" value="Autotransporter beta-domain"/>
    <property type="match status" value="1"/>
</dbReference>
<evidence type="ECO:0000259" key="3">
    <source>
        <dbReference type="PROSITE" id="PS51208"/>
    </source>
</evidence>
<gene>
    <name evidence="4" type="ORF">FO014_18795</name>
</gene>
<dbReference type="Pfam" id="PF03797">
    <property type="entry name" value="Autotransporter"/>
    <property type="match status" value="1"/>
</dbReference>
<keyword evidence="2" id="KW-0732">Signal</keyword>
<feature type="compositionally biased region" description="Acidic residues" evidence="1">
    <location>
        <begin position="1388"/>
        <end position="1423"/>
    </location>
</feature>
<dbReference type="SUPFAM" id="SSF103515">
    <property type="entry name" value="Autotransporter"/>
    <property type="match status" value="1"/>
</dbReference>
<dbReference type="InterPro" id="IPR011050">
    <property type="entry name" value="Pectin_lyase_fold/virulence"/>
</dbReference>